<protein>
    <submittedName>
        <fullName evidence="3">DUF349 domain-containing protein</fullName>
    </submittedName>
</protein>
<organism evidence="3 4">
    <name type="scientific">Adhaeribacter terrigena</name>
    <dbReference type="NCBI Taxonomy" id="2793070"/>
    <lineage>
        <taxon>Bacteria</taxon>
        <taxon>Pseudomonadati</taxon>
        <taxon>Bacteroidota</taxon>
        <taxon>Cytophagia</taxon>
        <taxon>Cytophagales</taxon>
        <taxon>Hymenobacteraceae</taxon>
        <taxon>Adhaeribacter</taxon>
    </lineage>
</organism>
<feature type="region of interest" description="Disordered" evidence="2">
    <location>
        <begin position="122"/>
        <end position="141"/>
    </location>
</feature>
<dbReference type="EMBL" id="JAEHFX010000003">
    <property type="protein sequence ID" value="MBK0403082.1"/>
    <property type="molecule type" value="Genomic_DNA"/>
</dbReference>
<dbReference type="InterPro" id="IPR007139">
    <property type="entry name" value="DUF349"/>
</dbReference>
<comment type="caution">
    <text evidence="3">The sequence shown here is derived from an EMBL/GenBank/DDBJ whole genome shotgun (WGS) entry which is preliminary data.</text>
</comment>
<gene>
    <name evidence="3" type="ORF">I5M27_08800</name>
</gene>
<evidence type="ECO:0000313" key="4">
    <source>
        <dbReference type="Proteomes" id="UP000644147"/>
    </source>
</evidence>
<evidence type="ECO:0000313" key="3">
    <source>
        <dbReference type="EMBL" id="MBK0403082.1"/>
    </source>
</evidence>
<name>A0ABS1C137_9BACT</name>
<feature type="compositionally biased region" description="Polar residues" evidence="2">
    <location>
        <begin position="13"/>
        <end position="22"/>
    </location>
</feature>
<dbReference type="Pfam" id="PF03993">
    <property type="entry name" value="DUF349"/>
    <property type="match status" value="5"/>
</dbReference>
<evidence type="ECO:0000256" key="1">
    <source>
        <dbReference type="SAM" id="Coils"/>
    </source>
</evidence>
<evidence type="ECO:0000256" key="2">
    <source>
        <dbReference type="SAM" id="MobiDB-lite"/>
    </source>
</evidence>
<feature type="coiled-coil region" evidence="1">
    <location>
        <begin position="545"/>
        <end position="606"/>
    </location>
</feature>
<keyword evidence="4" id="KW-1185">Reference proteome</keyword>
<dbReference type="Proteomes" id="UP000644147">
    <property type="component" value="Unassembled WGS sequence"/>
</dbReference>
<proteinExistence type="predicted"/>
<accession>A0ABS1C137</accession>
<reference evidence="3 4" key="1">
    <citation type="submission" date="2020-12" db="EMBL/GenBank/DDBJ databases">
        <title>Bacterial novel species Adhaeribacter sp. BT258 isolated from soil.</title>
        <authorList>
            <person name="Jung H.-Y."/>
        </authorList>
    </citation>
    <scope>NUCLEOTIDE SEQUENCE [LARGE SCALE GENOMIC DNA]</scope>
    <source>
        <strain evidence="3 4">BT258</strain>
    </source>
</reference>
<keyword evidence="1" id="KW-0175">Coiled coil</keyword>
<feature type="region of interest" description="Disordered" evidence="2">
    <location>
        <begin position="1"/>
        <end position="26"/>
    </location>
</feature>
<sequence length="612" mass="72313">MPAQRKAEEIENAGTSETTASSDKPVEVYELSTEDEQFTDTDYAAMPAAELERQLTAILKTDNRKNYRQVNEMYREYELKLAAEKHEAQEKFIAEGGTADDFEYRLSPERQQLEKAMQQFRENRHRDLRSEEEQKHKNLQRKQELISQLREVVEAAETKSSADKMKAIQEEWKAIGPVPQNESQQLWNSYHALLDIFYNNRSIYFELKELDRKRNLDAKLQLVNRAEALVNNPSINASLQELRHLHEEWKNIGPVPNEQRDQIWERFIQASEKVHERKKEFMAGRREVETANLARKTEVLSRLETFQNYNTDRINDWRDKTDEIQKIKEEWDAIGLVPKENADVINKKFWGIYKAFFHNKNQFFKALDEQKMQNLKLKTELCEQAEAVKDSTDWDATKEQLIQLQKKWKTIGRVPDKYSDKIWERFRAACNEFFDRRQAEAQHKEAELDKLSEEKTTYLEELTERVTQHQHQHPQAGNLEHLKEMVAKWQSFDGGSGRSNAQAEEKFFALMEKYLDTVPELSNEQKTDVLFKLQMNKLKGGPDATNKLYQKEQSIRKEISQLENDIRTLKTNIEFFARSKNAEVLRQEYDARIAEANKRIELLQKQLKEIRS</sequence>
<feature type="coiled-coil region" evidence="1">
    <location>
        <begin position="434"/>
        <end position="461"/>
    </location>
</feature>